<dbReference type="AlphaFoldDB" id="M7SDD1"/>
<dbReference type="OrthoDB" id="412402at2759"/>
<dbReference type="PANTHER" id="PTHR36847:SF1">
    <property type="entry name" value="AMIDOLIGASE ENZYME"/>
    <property type="match status" value="1"/>
</dbReference>
<keyword evidence="2" id="KW-1185">Reference proteome</keyword>
<evidence type="ECO:0000313" key="2">
    <source>
        <dbReference type="Proteomes" id="UP000012174"/>
    </source>
</evidence>
<dbReference type="PANTHER" id="PTHR36847">
    <property type="entry name" value="AMIDOLIGASE ENZYME"/>
    <property type="match status" value="1"/>
</dbReference>
<accession>M7SDD1</accession>
<dbReference type="InterPro" id="IPR022025">
    <property type="entry name" value="Amidoligase_2"/>
</dbReference>
<dbReference type="eggNOG" id="ENOG502SUNA">
    <property type="taxonomic scope" value="Eukaryota"/>
</dbReference>
<dbReference type="Pfam" id="PF12224">
    <property type="entry name" value="Amidoligase_2"/>
    <property type="match status" value="1"/>
</dbReference>
<sequence>MSIAIELKFLIPFLPHGAVEEKHRPGPPIQEVAYIKDTKDVQDVDRMKLWKGAFSSVASTIKGVAGQDAITSYELKERGAQEWDFWASTWIVKESKSAEPDKEDPDSNNFLWVPVEINSPKMAWKHPGTLKRIEAVLRNLRGAHHIVSNHSCEVHVHVGRLDGRPFSLPSLKRMAILIWMAEPIMRRVKDPRSPNFDHTYTWSFAQRDHSRLAKRIREERTPQARTRHEIEGLDHALVYYLLQKNAMFPEHQKAIWHIWRAPSYVELGKMMSGEDRPHRRLGFNFSAMGEEDERARRSPKTVECRFLEGVIEEGVIIGWIRIFGSMVQAALNRQDAQGRFAKTVLRLVDDDDSQQPFAESFQRLMKDLDIDDETFRPIEELIRKIHSEGA</sequence>
<evidence type="ECO:0008006" key="3">
    <source>
        <dbReference type="Google" id="ProtNLM"/>
    </source>
</evidence>
<proteinExistence type="predicted"/>
<reference evidence="2" key="1">
    <citation type="journal article" date="2013" name="Genome Announc.">
        <title>Draft genome sequence of the grapevine dieback fungus Eutypa lata UCR-EL1.</title>
        <authorList>
            <person name="Blanco-Ulate B."/>
            <person name="Rolshausen P.E."/>
            <person name="Cantu D."/>
        </authorList>
    </citation>
    <scope>NUCLEOTIDE SEQUENCE [LARGE SCALE GENOMIC DNA]</scope>
    <source>
        <strain evidence="2">UCR-EL1</strain>
    </source>
</reference>
<dbReference type="EMBL" id="KB707486">
    <property type="protein sequence ID" value="EMR62162.1"/>
    <property type="molecule type" value="Genomic_DNA"/>
</dbReference>
<dbReference type="KEGG" id="ela:UCREL1_10904"/>
<evidence type="ECO:0000313" key="1">
    <source>
        <dbReference type="EMBL" id="EMR62162.1"/>
    </source>
</evidence>
<protein>
    <recommendedName>
        <fullName evidence="3">Amidoligase enzyme protein</fullName>
    </recommendedName>
</protein>
<dbReference type="HOGENOM" id="CLU_032938_0_0_1"/>
<dbReference type="OMA" id="SHERAFW"/>
<name>M7SDD1_EUTLA</name>
<organism evidence="1 2">
    <name type="scientific">Eutypa lata (strain UCR-EL1)</name>
    <name type="common">Grapevine dieback disease fungus</name>
    <name type="synonym">Eutypa armeniacae</name>
    <dbReference type="NCBI Taxonomy" id="1287681"/>
    <lineage>
        <taxon>Eukaryota</taxon>
        <taxon>Fungi</taxon>
        <taxon>Dikarya</taxon>
        <taxon>Ascomycota</taxon>
        <taxon>Pezizomycotina</taxon>
        <taxon>Sordariomycetes</taxon>
        <taxon>Xylariomycetidae</taxon>
        <taxon>Xylariales</taxon>
        <taxon>Diatrypaceae</taxon>
        <taxon>Eutypa</taxon>
    </lineage>
</organism>
<dbReference type="Proteomes" id="UP000012174">
    <property type="component" value="Unassembled WGS sequence"/>
</dbReference>
<gene>
    <name evidence="1" type="ORF">UCREL1_10904</name>
</gene>